<dbReference type="Gene3D" id="3.40.250.10">
    <property type="entry name" value="Rhodanese-like domain"/>
    <property type="match status" value="2"/>
</dbReference>
<dbReference type="PANTHER" id="PTHR43855:SF1">
    <property type="entry name" value="THIOSULFATE SULFURTRANSFERASE"/>
    <property type="match status" value="1"/>
</dbReference>
<dbReference type="InterPro" id="IPR036873">
    <property type="entry name" value="Rhodanese-like_dom_sf"/>
</dbReference>
<keyword evidence="2" id="KW-0732">Signal</keyword>
<dbReference type="Proteomes" id="UP000295361">
    <property type="component" value="Unassembled WGS sequence"/>
</dbReference>
<dbReference type="InterPro" id="IPR001763">
    <property type="entry name" value="Rhodanese-like_dom"/>
</dbReference>
<dbReference type="GO" id="GO:0016740">
    <property type="term" value="F:transferase activity"/>
    <property type="evidence" value="ECO:0007669"/>
    <property type="project" value="UniProtKB-KW"/>
</dbReference>
<name>A0A4R6QMQ2_9BURK</name>
<keyword evidence="1" id="KW-0677">Repeat</keyword>
<keyword evidence="4" id="KW-0808">Transferase</keyword>
<dbReference type="CDD" id="cd01448">
    <property type="entry name" value="TST_Repeat_1"/>
    <property type="match status" value="1"/>
</dbReference>
<sequence>MRLTIKTWLLPALALLWAGLAQAAGLPGPVVDSAWLAANLGEVQVFEVRSNPKSFTAAPEFETDAKTGKKTLVEVGGHIPGARLMDTKPLRTDKKVGELTVKYMLPEMAAFETIMQAVGVDADRPIVLVPVGTDVVDLDDALRAYWQLKVYGEDNIAVLDGGMAAWLLEGRAHSSDAAPAKTGSWRAKADRSARYGADSEAVAAAVASKSATLIDGRDLRSYHGLARRDYVHAAGHIPGAKVLPPELLTRPVSGGAVKLHSLATYRGIAAVTGVDADKPSIAYCNSGHLASGPWFVMSELLGHKNARLYDGSMHQWTLEKRPVEGAIPLQ</sequence>
<dbReference type="EMBL" id="SNXS01000004">
    <property type="protein sequence ID" value="TDP64168.1"/>
    <property type="molecule type" value="Genomic_DNA"/>
</dbReference>
<feature type="signal peptide" evidence="2">
    <location>
        <begin position="1"/>
        <end position="23"/>
    </location>
</feature>
<organism evidence="4 5">
    <name type="scientific">Roseateles toxinivorans</name>
    <dbReference type="NCBI Taxonomy" id="270368"/>
    <lineage>
        <taxon>Bacteria</taxon>
        <taxon>Pseudomonadati</taxon>
        <taxon>Pseudomonadota</taxon>
        <taxon>Betaproteobacteria</taxon>
        <taxon>Burkholderiales</taxon>
        <taxon>Sphaerotilaceae</taxon>
        <taxon>Roseateles</taxon>
    </lineage>
</organism>
<dbReference type="PROSITE" id="PS50206">
    <property type="entry name" value="RHODANESE_3"/>
    <property type="match status" value="2"/>
</dbReference>
<dbReference type="SUPFAM" id="SSF52821">
    <property type="entry name" value="Rhodanese/Cell cycle control phosphatase"/>
    <property type="match status" value="2"/>
</dbReference>
<accession>A0A4R6QMQ2</accession>
<dbReference type="InParanoid" id="A0A4R6QMQ2"/>
<feature type="chain" id="PRO_5020734303" evidence="2">
    <location>
        <begin position="24"/>
        <end position="330"/>
    </location>
</feature>
<feature type="domain" description="Rhodanese" evidence="3">
    <location>
        <begin position="76"/>
        <end position="175"/>
    </location>
</feature>
<dbReference type="Pfam" id="PF00581">
    <property type="entry name" value="Rhodanese"/>
    <property type="match status" value="2"/>
</dbReference>
<evidence type="ECO:0000313" key="5">
    <source>
        <dbReference type="Proteomes" id="UP000295361"/>
    </source>
</evidence>
<dbReference type="PANTHER" id="PTHR43855">
    <property type="entry name" value="THIOSULFATE SULFURTRANSFERASE"/>
    <property type="match status" value="1"/>
</dbReference>
<dbReference type="InterPro" id="IPR051126">
    <property type="entry name" value="Thiosulfate_sulfurtransferase"/>
</dbReference>
<protein>
    <submittedName>
        <fullName evidence="4">Thiosulfate/3-mercaptopyruvate sulfurtransferase</fullName>
    </submittedName>
</protein>
<dbReference type="AlphaFoldDB" id="A0A4R6QMQ2"/>
<gene>
    <name evidence="4" type="ORF">DES47_104457</name>
</gene>
<keyword evidence="4" id="KW-0670">Pyruvate</keyword>
<keyword evidence="5" id="KW-1185">Reference proteome</keyword>
<proteinExistence type="predicted"/>
<feature type="domain" description="Rhodanese" evidence="3">
    <location>
        <begin position="207"/>
        <end position="325"/>
    </location>
</feature>
<evidence type="ECO:0000259" key="3">
    <source>
        <dbReference type="PROSITE" id="PS50206"/>
    </source>
</evidence>
<comment type="caution">
    <text evidence="4">The sequence shown here is derived from an EMBL/GenBank/DDBJ whole genome shotgun (WGS) entry which is preliminary data.</text>
</comment>
<dbReference type="SMART" id="SM00450">
    <property type="entry name" value="RHOD"/>
    <property type="match status" value="2"/>
</dbReference>
<reference evidence="4 5" key="1">
    <citation type="submission" date="2019-03" db="EMBL/GenBank/DDBJ databases">
        <title>Genomic Encyclopedia of Type Strains, Phase IV (KMG-IV): sequencing the most valuable type-strain genomes for metagenomic binning, comparative biology and taxonomic classification.</title>
        <authorList>
            <person name="Goeker M."/>
        </authorList>
    </citation>
    <scope>NUCLEOTIDE SEQUENCE [LARGE SCALE GENOMIC DNA]</scope>
    <source>
        <strain evidence="4 5">DSM 16998</strain>
    </source>
</reference>
<evidence type="ECO:0000313" key="4">
    <source>
        <dbReference type="EMBL" id="TDP64168.1"/>
    </source>
</evidence>
<evidence type="ECO:0000256" key="1">
    <source>
        <dbReference type="ARBA" id="ARBA00022737"/>
    </source>
</evidence>
<evidence type="ECO:0000256" key="2">
    <source>
        <dbReference type="SAM" id="SignalP"/>
    </source>
</evidence>